<organism evidence="3 4">
    <name type="scientific">Nibribacter koreensis</name>
    <dbReference type="NCBI Taxonomy" id="1084519"/>
    <lineage>
        <taxon>Bacteria</taxon>
        <taxon>Pseudomonadati</taxon>
        <taxon>Bacteroidota</taxon>
        <taxon>Cytophagia</taxon>
        <taxon>Cytophagales</taxon>
        <taxon>Hymenobacteraceae</taxon>
        <taxon>Nibribacter</taxon>
    </lineage>
</organism>
<dbReference type="RefSeq" id="WP_345165917.1">
    <property type="nucleotide sequence ID" value="NZ_BAABGX010000002.1"/>
</dbReference>
<dbReference type="Proteomes" id="UP001501844">
    <property type="component" value="Unassembled WGS sequence"/>
</dbReference>
<dbReference type="EMBL" id="BAABGX010000002">
    <property type="protein sequence ID" value="GAA4306811.1"/>
    <property type="molecule type" value="Genomic_DNA"/>
</dbReference>
<evidence type="ECO:0000256" key="1">
    <source>
        <dbReference type="SAM" id="SignalP"/>
    </source>
</evidence>
<keyword evidence="1" id="KW-0732">Signal</keyword>
<reference evidence="4" key="1">
    <citation type="journal article" date="2019" name="Int. J. Syst. Evol. Microbiol.">
        <title>The Global Catalogue of Microorganisms (GCM) 10K type strain sequencing project: providing services to taxonomists for standard genome sequencing and annotation.</title>
        <authorList>
            <consortium name="The Broad Institute Genomics Platform"/>
            <consortium name="The Broad Institute Genome Sequencing Center for Infectious Disease"/>
            <person name="Wu L."/>
            <person name="Ma J."/>
        </authorList>
    </citation>
    <scope>NUCLEOTIDE SEQUENCE [LARGE SCALE GENOMIC DNA]</scope>
    <source>
        <strain evidence="4">JCM 17917</strain>
    </source>
</reference>
<protein>
    <recommendedName>
        <fullName evidence="2">Outer membrane protein beta-barrel domain-containing protein</fullName>
    </recommendedName>
</protein>
<keyword evidence="4" id="KW-1185">Reference proteome</keyword>
<evidence type="ECO:0000313" key="3">
    <source>
        <dbReference type="EMBL" id="GAA4306811.1"/>
    </source>
</evidence>
<evidence type="ECO:0000259" key="2">
    <source>
        <dbReference type="Pfam" id="PF13568"/>
    </source>
</evidence>
<dbReference type="Pfam" id="PF13568">
    <property type="entry name" value="OMP_b-brl_2"/>
    <property type="match status" value="1"/>
</dbReference>
<proteinExistence type="predicted"/>
<feature type="domain" description="Outer membrane protein beta-barrel" evidence="2">
    <location>
        <begin position="18"/>
        <end position="203"/>
    </location>
</feature>
<evidence type="ECO:0000313" key="4">
    <source>
        <dbReference type="Proteomes" id="UP001501844"/>
    </source>
</evidence>
<gene>
    <name evidence="3" type="ORF">GCM10023183_22290</name>
</gene>
<sequence>MNKLLFTLFLWCLALGTQAQNPLQVGLKAGGNYSNLAGDASAYTNSRQSNSLYLRTDKVGGMFGLQAGVFLALPLSDRFSLQPEVLYSGKGYSFTQSRQSVETFGDQVEEEYKFRSHYLDVPLLAQARVGSFYLEAGPALSFLVAAKEDLTQTFSYPEWSEKTTEERHTSTSSTAGTRRVSLGYALGAGYALPNGVGIGLRYSGDFTSLAENEYNGETPNVRNSVVQVSLSYIFWKR</sequence>
<accession>A0ABP8FLS8</accession>
<feature type="chain" id="PRO_5045080304" description="Outer membrane protein beta-barrel domain-containing protein" evidence="1">
    <location>
        <begin position="20"/>
        <end position="237"/>
    </location>
</feature>
<dbReference type="InterPro" id="IPR025665">
    <property type="entry name" value="Beta-barrel_OMP_2"/>
</dbReference>
<name>A0ABP8FLS8_9BACT</name>
<feature type="signal peptide" evidence="1">
    <location>
        <begin position="1"/>
        <end position="19"/>
    </location>
</feature>
<comment type="caution">
    <text evidence="3">The sequence shown here is derived from an EMBL/GenBank/DDBJ whole genome shotgun (WGS) entry which is preliminary data.</text>
</comment>